<dbReference type="GO" id="GO:0052621">
    <property type="term" value="F:diguanylate cyclase activity"/>
    <property type="evidence" value="ECO:0007669"/>
    <property type="project" value="UniProtKB-EC"/>
</dbReference>
<accession>A0A4R1BCH5</accession>
<sequence length="431" mass="48213">MNALPRYRTLLALLLGLFGLVFAGMVVLFHQKSEEYAIGEAKKQALNALLVHRAIHAYVTQVQRPEIYRLKDTGRLYREYFSPMVMSFTFISRNVKDRLNEQREQHGMEPIYFKLASLNPRNPINQADDLEADLLRRMNREGLQEYQQAVELDGRHFLYLAVPIERSTPGCMKCHGDPRDAPAELVAMYGDRAGFHEDPNGIRALISIRAPLDETLASADRMANLLTLVTFLVLSGIYGLIAFFTYRIAAQQQRIVSQNRELAELSVTDALTGASNRLGLMARLNELASSAQRFKLVLSVMLLDLDHFKEVNDRHGHPAGDQVLKRFVAILRDNVRAADIVGRWGGEEFLIVAPHIGLDSAAQLAEKLRGLIESADLGPGIRITASIGVAEYRANESLDDLIARADQALYAAKAGGRNRVEVQRADLNRAR</sequence>
<proteinExistence type="predicted"/>
<feature type="domain" description="GGDEF" evidence="3">
    <location>
        <begin position="296"/>
        <end position="425"/>
    </location>
</feature>
<dbReference type="PANTHER" id="PTHR45138:SF26">
    <property type="entry name" value="DIGUANYLATE CYCLASE"/>
    <property type="match status" value="1"/>
</dbReference>
<evidence type="ECO:0000259" key="3">
    <source>
        <dbReference type="PROSITE" id="PS50887"/>
    </source>
</evidence>
<comment type="caution">
    <text evidence="4">The sequence shown here is derived from an EMBL/GenBank/DDBJ whole genome shotgun (WGS) entry which is preliminary data.</text>
</comment>
<gene>
    <name evidence="4" type="ORF">EZJ19_09425</name>
</gene>
<dbReference type="InterPro" id="IPR021796">
    <property type="entry name" value="Tll0287-like_dom"/>
</dbReference>
<dbReference type="EC" id="2.7.7.65" evidence="1"/>
<dbReference type="InterPro" id="IPR043128">
    <property type="entry name" value="Rev_trsase/Diguanyl_cyclase"/>
</dbReference>
<dbReference type="SUPFAM" id="SSF55073">
    <property type="entry name" value="Nucleotide cyclase"/>
    <property type="match status" value="1"/>
</dbReference>
<keyword evidence="2" id="KW-1133">Transmembrane helix</keyword>
<dbReference type="GO" id="GO:0005886">
    <property type="term" value="C:plasma membrane"/>
    <property type="evidence" value="ECO:0007669"/>
    <property type="project" value="TreeGrafter"/>
</dbReference>
<dbReference type="PROSITE" id="PS50887">
    <property type="entry name" value="GGDEF"/>
    <property type="match status" value="1"/>
</dbReference>
<dbReference type="Gene3D" id="3.30.70.270">
    <property type="match status" value="1"/>
</dbReference>
<dbReference type="InterPro" id="IPR000160">
    <property type="entry name" value="GGDEF_dom"/>
</dbReference>
<evidence type="ECO:0000313" key="5">
    <source>
        <dbReference type="Proteomes" id="UP000295443"/>
    </source>
</evidence>
<dbReference type="Proteomes" id="UP000295443">
    <property type="component" value="Unassembled WGS sequence"/>
</dbReference>
<evidence type="ECO:0000256" key="1">
    <source>
        <dbReference type="ARBA" id="ARBA00012528"/>
    </source>
</evidence>
<organism evidence="4 5">
    <name type="scientific">Parasulfuritortus cantonensis</name>
    <dbReference type="NCBI Taxonomy" id="2528202"/>
    <lineage>
        <taxon>Bacteria</taxon>
        <taxon>Pseudomonadati</taxon>
        <taxon>Pseudomonadota</taxon>
        <taxon>Betaproteobacteria</taxon>
        <taxon>Nitrosomonadales</taxon>
        <taxon>Thiobacillaceae</taxon>
        <taxon>Parasulfuritortus</taxon>
    </lineage>
</organism>
<dbReference type="CDD" id="cd01949">
    <property type="entry name" value="GGDEF"/>
    <property type="match status" value="1"/>
</dbReference>
<feature type="transmembrane region" description="Helical" evidence="2">
    <location>
        <begin position="225"/>
        <end position="246"/>
    </location>
</feature>
<dbReference type="InterPro" id="IPR029787">
    <property type="entry name" value="Nucleotide_cyclase"/>
</dbReference>
<protein>
    <recommendedName>
        <fullName evidence="1">diguanylate cyclase</fullName>
        <ecNumber evidence="1">2.7.7.65</ecNumber>
    </recommendedName>
</protein>
<dbReference type="RefSeq" id="WP_131446944.1">
    <property type="nucleotide sequence ID" value="NZ_SJZB01000034.1"/>
</dbReference>
<dbReference type="PANTHER" id="PTHR45138">
    <property type="entry name" value="REGULATORY COMPONENTS OF SENSORY TRANSDUCTION SYSTEM"/>
    <property type="match status" value="1"/>
</dbReference>
<dbReference type="InterPro" id="IPR050469">
    <property type="entry name" value="Diguanylate_Cyclase"/>
</dbReference>
<name>A0A4R1BCH5_9PROT</name>
<dbReference type="GO" id="GO:0043709">
    <property type="term" value="P:cell adhesion involved in single-species biofilm formation"/>
    <property type="evidence" value="ECO:0007669"/>
    <property type="project" value="TreeGrafter"/>
</dbReference>
<dbReference type="NCBIfam" id="TIGR00254">
    <property type="entry name" value="GGDEF"/>
    <property type="match status" value="1"/>
</dbReference>
<keyword evidence="2" id="KW-0812">Transmembrane</keyword>
<dbReference type="FunFam" id="3.30.70.270:FF:000001">
    <property type="entry name" value="Diguanylate cyclase domain protein"/>
    <property type="match status" value="1"/>
</dbReference>
<dbReference type="SMART" id="SM00267">
    <property type="entry name" value="GGDEF"/>
    <property type="match status" value="1"/>
</dbReference>
<dbReference type="Pfam" id="PF00990">
    <property type="entry name" value="GGDEF"/>
    <property type="match status" value="1"/>
</dbReference>
<evidence type="ECO:0000256" key="2">
    <source>
        <dbReference type="SAM" id="Phobius"/>
    </source>
</evidence>
<dbReference type="AlphaFoldDB" id="A0A4R1BCH5"/>
<dbReference type="EMBL" id="SJZB01000034">
    <property type="protein sequence ID" value="TCJ14658.1"/>
    <property type="molecule type" value="Genomic_DNA"/>
</dbReference>
<dbReference type="GO" id="GO:1902201">
    <property type="term" value="P:negative regulation of bacterial-type flagellum-dependent cell motility"/>
    <property type="evidence" value="ECO:0007669"/>
    <property type="project" value="TreeGrafter"/>
</dbReference>
<keyword evidence="5" id="KW-1185">Reference proteome</keyword>
<dbReference type="OrthoDB" id="9813903at2"/>
<keyword evidence="2" id="KW-0472">Membrane</keyword>
<dbReference type="Pfam" id="PF11845">
    <property type="entry name" value="Tll0287-like"/>
    <property type="match status" value="1"/>
</dbReference>
<evidence type="ECO:0000313" key="4">
    <source>
        <dbReference type="EMBL" id="TCJ14658.1"/>
    </source>
</evidence>
<reference evidence="4 5" key="1">
    <citation type="submission" date="2019-03" db="EMBL/GenBank/DDBJ databases">
        <title>Genome sequence of Thiobacillaceae bacterium LSR1, a sulfur-oxidizing bacterium isolated from freshwater sediment.</title>
        <authorList>
            <person name="Li S."/>
        </authorList>
    </citation>
    <scope>NUCLEOTIDE SEQUENCE [LARGE SCALE GENOMIC DNA]</scope>
    <source>
        <strain evidence="4 5">LSR1</strain>
    </source>
</reference>